<comment type="caution">
    <text evidence="6">The sequence shown here is derived from an EMBL/GenBank/DDBJ whole genome shotgun (WGS) entry which is preliminary data.</text>
</comment>
<keyword evidence="2" id="KW-0054">Arabinose catabolism</keyword>
<keyword evidence="1" id="KW-0479">Metal-binding</keyword>
<dbReference type="AlphaFoldDB" id="A0A1E5XM53"/>
<reference evidence="6 7" key="1">
    <citation type="journal article" date="2015" name="Genome Announc.">
        <title>Genome Assemblies of Three Soil-Associated Devosia species: D. insulae, D. limi, and D. soli.</title>
        <authorList>
            <person name="Hassan Y.I."/>
            <person name="Lepp D."/>
            <person name="Zhou T."/>
        </authorList>
    </citation>
    <scope>NUCLEOTIDE SEQUENCE [LARGE SCALE GENOMIC DNA]</scope>
    <source>
        <strain evidence="6 7">DS-56</strain>
    </source>
</reference>
<dbReference type="Proteomes" id="UP000095463">
    <property type="component" value="Unassembled WGS sequence"/>
</dbReference>
<dbReference type="GO" id="GO:0008733">
    <property type="term" value="F:L-arabinose isomerase activity"/>
    <property type="evidence" value="ECO:0007669"/>
    <property type="project" value="InterPro"/>
</dbReference>
<proteinExistence type="predicted"/>
<dbReference type="GO" id="GO:0019569">
    <property type="term" value="P:L-arabinose catabolic process to D-xylulose 5-phosphate"/>
    <property type="evidence" value="ECO:0007669"/>
    <property type="project" value="TreeGrafter"/>
</dbReference>
<keyword evidence="3" id="KW-0464">Manganese</keyword>
<dbReference type="PANTHER" id="PTHR38464:SF1">
    <property type="entry name" value="L-ARABINOSE ISOMERASE"/>
    <property type="match status" value="1"/>
</dbReference>
<evidence type="ECO:0000256" key="2">
    <source>
        <dbReference type="ARBA" id="ARBA00022935"/>
    </source>
</evidence>
<dbReference type="InterPro" id="IPR038583">
    <property type="entry name" value="AraA_N_sf"/>
</dbReference>
<organism evidence="6 7">
    <name type="scientific">Devosia insulae DS-56</name>
    <dbReference type="NCBI Taxonomy" id="1116389"/>
    <lineage>
        <taxon>Bacteria</taxon>
        <taxon>Pseudomonadati</taxon>
        <taxon>Pseudomonadota</taxon>
        <taxon>Alphaproteobacteria</taxon>
        <taxon>Hyphomicrobiales</taxon>
        <taxon>Devosiaceae</taxon>
        <taxon>Devosia</taxon>
    </lineage>
</organism>
<keyword evidence="7" id="KW-1185">Reference proteome</keyword>
<evidence type="ECO:0000313" key="7">
    <source>
        <dbReference type="Proteomes" id="UP000095463"/>
    </source>
</evidence>
<dbReference type="SUPFAM" id="SSF53743">
    <property type="entry name" value="FucI/AraA N-terminal and middle domains"/>
    <property type="match status" value="1"/>
</dbReference>
<keyword evidence="5" id="KW-0119">Carbohydrate metabolism</keyword>
<dbReference type="Gene3D" id="3.40.50.10940">
    <property type="match status" value="1"/>
</dbReference>
<accession>A0A1E5XM53</accession>
<dbReference type="InterPro" id="IPR009015">
    <property type="entry name" value="Fucose_isomerase_N/cen_sf"/>
</dbReference>
<evidence type="ECO:0008006" key="8">
    <source>
        <dbReference type="Google" id="ProtNLM"/>
    </source>
</evidence>
<evidence type="ECO:0000256" key="3">
    <source>
        <dbReference type="ARBA" id="ARBA00023211"/>
    </source>
</evidence>
<keyword evidence="4" id="KW-0413">Isomerase</keyword>
<evidence type="ECO:0000256" key="5">
    <source>
        <dbReference type="ARBA" id="ARBA00023277"/>
    </source>
</evidence>
<dbReference type="OrthoDB" id="9765600at2"/>
<protein>
    <recommendedName>
        <fullName evidence="8">Arabinose isomerase</fullName>
    </recommendedName>
</protein>
<sequence>MTDDRAPRPRIGTMAVGLASYWDQFAGMKDAVLGAHRRLCALVSPHGQLVEAGLVDSAAAARIAGDTFQRENVDLVFVQLATYANSETLLPAIRALDVPVVLLNVQPQKKLDMARVSGIGDWLASGVTPSSLPEMTNVLIRLGKRFDVLTGHLDNDLELAESLATWCRLAALCRRLRTQSIGLLGRPFAGMMDLNIDETHLFKQLGSFVDHRHWDDLVAEMDAVTPAEQSAGVAELRQVFPASGSLTEAEFAAAGTVTAAVQRFVVRHNLCAISSHYDGPVQGRHAELLAALNPALSVLNAAGIACPVEADIKVAVAMLLLKTLSGSATLAELYSMDFDDDVVIIGHSGAGDPAISREPARLAMSEVFHGKSGKGYLTQFFPGPGPVTLLSMTQGADGDFQLVAAEGEIVPGPTLQLGDTNARVRFPQGLRRFVNEWSRPGPTHHGVLGYGHHAEGLRAASIALNLPLQMVTP</sequence>
<dbReference type="InterPro" id="IPR003762">
    <property type="entry name" value="Lara_isomerase"/>
</dbReference>
<name>A0A1E5XM53_9HYPH</name>
<dbReference type="SUPFAM" id="SSF50443">
    <property type="entry name" value="FucI/AraA C-terminal domain-like"/>
    <property type="match status" value="1"/>
</dbReference>
<dbReference type="EMBL" id="LAJE02000268">
    <property type="protein sequence ID" value="OEO29677.1"/>
    <property type="molecule type" value="Genomic_DNA"/>
</dbReference>
<dbReference type="GO" id="GO:0046872">
    <property type="term" value="F:metal ion binding"/>
    <property type="evidence" value="ECO:0007669"/>
    <property type="project" value="UniProtKB-KW"/>
</dbReference>
<evidence type="ECO:0000256" key="4">
    <source>
        <dbReference type="ARBA" id="ARBA00023235"/>
    </source>
</evidence>
<dbReference type="PANTHER" id="PTHR38464">
    <property type="entry name" value="L-ARABINOSE ISOMERASE"/>
    <property type="match status" value="1"/>
</dbReference>
<gene>
    <name evidence="6" type="ORF">VW23_001950</name>
</gene>
<evidence type="ECO:0000313" key="6">
    <source>
        <dbReference type="EMBL" id="OEO29677.1"/>
    </source>
</evidence>
<dbReference type="RefSeq" id="WP_069911088.1">
    <property type="nucleotide sequence ID" value="NZ_LAJE02000268.1"/>
</dbReference>
<dbReference type="InterPro" id="IPR004216">
    <property type="entry name" value="Fuc/Ara_isomerase_C"/>
</dbReference>
<evidence type="ECO:0000256" key="1">
    <source>
        <dbReference type="ARBA" id="ARBA00022723"/>
    </source>
</evidence>
<dbReference type="GO" id="GO:0005829">
    <property type="term" value="C:cytosol"/>
    <property type="evidence" value="ECO:0007669"/>
    <property type="project" value="TreeGrafter"/>
</dbReference>